<feature type="transmembrane region" description="Helical" evidence="1">
    <location>
        <begin position="149"/>
        <end position="167"/>
    </location>
</feature>
<dbReference type="EMBL" id="PUIB01000024">
    <property type="protein sequence ID" value="PQO28767.1"/>
    <property type="molecule type" value="Genomic_DNA"/>
</dbReference>
<evidence type="ECO:0008006" key="4">
    <source>
        <dbReference type="Google" id="ProtNLM"/>
    </source>
</evidence>
<feature type="transmembrane region" description="Helical" evidence="1">
    <location>
        <begin position="94"/>
        <end position="114"/>
    </location>
</feature>
<evidence type="ECO:0000256" key="1">
    <source>
        <dbReference type="SAM" id="Phobius"/>
    </source>
</evidence>
<name>A0A2S8F9E0_9BACT</name>
<dbReference type="AlphaFoldDB" id="A0A2S8F9E0"/>
<comment type="caution">
    <text evidence="2">The sequence shown here is derived from an EMBL/GenBank/DDBJ whole genome shotgun (WGS) entry which is preliminary data.</text>
</comment>
<dbReference type="Proteomes" id="UP000239388">
    <property type="component" value="Unassembled WGS sequence"/>
</dbReference>
<gene>
    <name evidence="2" type="ORF">C5Y98_23590</name>
</gene>
<feature type="transmembrane region" description="Helical" evidence="1">
    <location>
        <begin position="347"/>
        <end position="370"/>
    </location>
</feature>
<proteinExistence type="predicted"/>
<organism evidence="2 3">
    <name type="scientific">Blastopirellula marina</name>
    <dbReference type="NCBI Taxonomy" id="124"/>
    <lineage>
        <taxon>Bacteria</taxon>
        <taxon>Pseudomonadati</taxon>
        <taxon>Planctomycetota</taxon>
        <taxon>Planctomycetia</taxon>
        <taxon>Pirellulales</taxon>
        <taxon>Pirellulaceae</taxon>
        <taxon>Blastopirellula</taxon>
    </lineage>
</organism>
<feature type="transmembrane region" description="Helical" evidence="1">
    <location>
        <begin position="308"/>
        <end position="327"/>
    </location>
</feature>
<evidence type="ECO:0000313" key="3">
    <source>
        <dbReference type="Proteomes" id="UP000239388"/>
    </source>
</evidence>
<reference evidence="2 3" key="1">
    <citation type="submission" date="2018-02" db="EMBL/GenBank/DDBJ databases">
        <title>Comparative genomes isolates from brazilian mangrove.</title>
        <authorList>
            <person name="Araujo J.E."/>
            <person name="Taketani R.G."/>
            <person name="Silva M.C.P."/>
            <person name="Loureco M.V."/>
            <person name="Andreote F.D."/>
        </authorList>
    </citation>
    <scope>NUCLEOTIDE SEQUENCE [LARGE SCALE GENOMIC DNA]</scope>
    <source>
        <strain evidence="2 3">NAP PRIS-MGV</strain>
    </source>
</reference>
<feature type="transmembrane region" description="Helical" evidence="1">
    <location>
        <begin position="17"/>
        <end position="36"/>
    </location>
</feature>
<sequence length="449" mass="49457">MNEPSQVFLVEGSGTTYVHPIGVALLIICGGLLLFLPRKYAVFPIAVIVCFVASRQCIAIGGLNLYFLRLMVLIFGSIRILVRGELLAIKLNALDWCVVFYGIISWLTAVLNFGPFSPDVKMRSGNLVEIIGLYFLLRAIIRDEEDVYMAIKTLAVLSVPLVLFFGIEYATGRNLFSIFGGVPEITAIRAGRLRCQGAFGHPLLAGTVWASFAPLFIYGAISRDSSSRFISAVAFVCTSMIVVLTASSTPVLGLAVAIFGMMLYPLRQFTRPAVVGMSVFIVVLHFVMEGPVWSLIAKINITKGNSGYHRYLVVDGFITHWYEWFLLGSRVGTAHWGHFTFDTANQYVATGVVGGIGTLMMFLGSIVFAFIAAGRVARYRPLLGWALGCVIAVHCVNFFGISIWGQLHFAWSLPLAMLASLQQSFASADAWARQREQFEYFHHEASLSR</sequence>
<keyword evidence="1" id="KW-0472">Membrane</keyword>
<dbReference type="OrthoDB" id="264250at2"/>
<feature type="transmembrane region" description="Helical" evidence="1">
    <location>
        <begin position="66"/>
        <end position="82"/>
    </location>
</feature>
<feature type="transmembrane region" description="Helical" evidence="1">
    <location>
        <begin position="382"/>
        <end position="405"/>
    </location>
</feature>
<feature type="transmembrane region" description="Helical" evidence="1">
    <location>
        <begin position="233"/>
        <end position="261"/>
    </location>
</feature>
<protein>
    <recommendedName>
        <fullName evidence="4">O-antigen ligase domain-containing protein</fullName>
    </recommendedName>
</protein>
<accession>A0A2S8F9E0</accession>
<dbReference type="RefSeq" id="WP_105358008.1">
    <property type="nucleotide sequence ID" value="NZ_PUIB01000024.1"/>
</dbReference>
<feature type="transmembrane region" description="Helical" evidence="1">
    <location>
        <begin position="203"/>
        <end position="221"/>
    </location>
</feature>
<keyword evidence="1" id="KW-0812">Transmembrane</keyword>
<keyword evidence="1" id="KW-1133">Transmembrane helix</keyword>
<evidence type="ECO:0000313" key="2">
    <source>
        <dbReference type="EMBL" id="PQO28767.1"/>
    </source>
</evidence>
<feature type="transmembrane region" description="Helical" evidence="1">
    <location>
        <begin position="273"/>
        <end position="296"/>
    </location>
</feature>